<dbReference type="GO" id="GO:0005743">
    <property type="term" value="C:mitochondrial inner membrane"/>
    <property type="evidence" value="ECO:0007669"/>
    <property type="project" value="UniProtKB-SubCell"/>
</dbReference>
<keyword evidence="10" id="KW-0007">Acetylation</keyword>
<evidence type="ECO:0000256" key="5">
    <source>
        <dbReference type="ARBA" id="ARBA00016383"/>
    </source>
</evidence>
<dbReference type="InParanoid" id="B4JXE1"/>
<dbReference type="Proteomes" id="UP000001070">
    <property type="component" value="Unassembled WGS sequence"/>
</dbReference>
<dbReference type="Pfam" id="PF07347">
    <property type="entry name" value="CI-B14_5a"/>
    <property type="match status" value="1"/>
</dbReference>
<protein>
    <recommendedName>
        <fullName evidence="5">NADH dehydrogenase [ubiquinone] 1 alpha subcomplex subunit 7</fullName>
    </recommendedName>
    <alternativeName>
        <fullName evidence="14">Complex I-B14.5a</fullName>
    </alternativeName>
    <alternativeName>
        <fullName evidence="13">NADH-ubiquinone oxidoreductase subunit B14.5a</fullName>
    </alternativeName>
</protein>
<evidence type="ECO:0000256" key="1">
    <source>
        <dbReference type="ARBA" id="ARBA00003195"/>
    </source>
</evidence>
<dbReference type="HOGENOM" id="CLU_149566_0_0_1"/>
<dbReference type="AlphaFoldDB" id="B4JXE1"/>
<dbReference type="EMBL" id="CH916376">
    <property type="protein sequence ID" value="EDV95417.1"/>
    <property type="molecule type" value="Genomic_DNA"/>
</dbReference>
<keyword evidence="8" id="KW-0999">Mitochondrion inner membrane</keyword>
<keyword evidence="6" id="KW-0813">Transport</keyword>
<evidence type="ECO:0000256" key="8">
    <source>
        <dbReference type="ARBA" id="ARBA00022792"/>
    </source>
</evidence>
<dbReference type="PhylomeDB" id="B4JXE1"/>
<dbReference type="eggNOG" id="KOG4630">
    <property type="taxonomic scope" value="Eukaryota"/>
</dbReference>
<evidence type="ECO:0000256" key="12">
    <source>
        <dbReference type="ARBA" id="ARBA00023136"/>
    </source>
</evidence>
<comment type="similarity">
    <text evidence="3">Belongs to the complex I NDUFA7 subunit family.</text>
</comment>
<dbReference type="GO" id="GO:0006120">
    <property type="term" value="P:mitochondrial electron transport, NADH to ubiquinone"/>
    <property type="evidence" value="ECO:0007669"/>
    <property type="project" value="TreeGrafter"/>
</dbReference>
<comment type="subcellular location">
    <subcellularLocation>
        <location evidence="2">Mitochondrion inner membrane</location>
        <topology evidence="2">Peripheral membrane protein</topology>
        <orientation evidence="2">Matrix side</orientation>
    </subcellularLocation>
</comment>
<dbReference type="InterPro" id="IPR009947">
    <property type="entry name" value="NDUA7"/>
</dbReference>
<dbReference type="KEGG" id="dgr:6569266"/>
<evidence type="ECO:0000313" key="16">
    <source>
        <dbReference type="Proteomes" id="UP000001070"/>
    </source>
</evidence>
<accession>B4JXE1</accession>
<dbReference type="FunCoup" id="B4JXE1">
    <property type="interactions" value="675"/>
</dbReference>
<evidence type="ECO:0000256" key="10">
    <source>
        <dbReference type="ARBA" id="ARBA00022990"/>
    </source>
</evidence>
<evidence type="ECO:0000256" key="14">
    <source>
        <dbReference type="ARBA" id="ARBA00033401"/>
    </source>
</evidence>
<dbReference type="OMA" id="PGKAYNW"/>
<evidence type="ECO:0000256" key="7">
    <source>
        <dbReference type="ARBA" id="ARBA00022660"/>
    </source>
</evidence>
<keyword evidence="12" id="KW-0472">Membrane</keyword>
<proteinExistence type="inferred from homology"/>
<comment type="subunit">
    <text evidence="4">Complex I is composed of 45 different subunits.</text>
</comment>
<dbReference type="PANTHER" id="PTHR12485:SF1">
    <property type="entry name" value="NADH DEHYDROGENASE [UBIQUINONE] 1 ALPHA SUBCOMPLEX SUBUNIT 7"/>
    <property type="match status" value="1"/>
</dbReference>
<gene>
    <name evidence="15" type="primary">Dgri\GH17584</name>
    <name evidence="15" type="ORF">Dgri_GH17584</name>
</gene>
<evidence type="ECO:0000256" key="11">
    <source>
        <dbReference type="ARBA" id="ARBA00023128"/>
    </source>
</evidence>
<evidence type="ECO:0000256" key="2">
    <source>
        <dbReference type="ARBA" id="ARBA00004443"/>
    </source>
</evidence>
<evidence type="ECO:0000256" key="6">
    <source>
        <dbReference type="ARBA" id="ARBA00022448"/>
    </source>
</evidence>
<dbReference type="OrthoDB" id="10063829at2759"/>
<evidence type="ECO:0000256" key="13">
    <source>
        <dbReference type="ARBA" id="ARBA00030360"/>
    </source>
</evidence>
<keyword evidence="9" id="KW-0249">Electron transport</keyword>
<sequence length="108" mass="11988">MAAVRRDIAPFLQRVRAFLLGREHTVALRFEDGLADRTQPQPELPDGPSHIYSANYYCTRDGRREVQPPIDLVQQQKVLDANAGDATAAASKASQQLLPTPGKVYAWD</sequence>
<name>B4JXE1_DROGR</name>
<evidence type="ECO:0000256" key="4">
    <source>
        <dbReference type="ARBA" id="ARBA00011533"/>
    </source>
</evidence>
<keyword evidence="7" id="KW-0679">Respiratory chain</keyword>
<keyword evidence="11" id="KW-0496">Mitochondrion</keyword>
<evidence type="ECO:0000256" key="3">
    <source>
        <dbReference type="ARBA" id="ARBA00005482"/>
    </source>
</evidence>
<organism evidence="16">
    <name type="scientific">Drosophila grimshawi</name>
    <name type="common">Hawaiian fruit fly</name>
    <name type="synonym">Idiomyia grimshawi</name>
    <dbReference type="NCBI Taxonomy" id="7222"/>
    <lineage>
        <taxon>Eukaryota</taxon>
        <taxon>Metazoa</taxon>
        <taxon>Ecdysozoa</taxon>
        <taxon>Arthropoda</taxon>
        <taxon>Hexapoda</taxon>
        <taxon>Insecta</taxon>
        <taxon>Pterygota</taxon>
        <taxon>Neoptera</taxon>
        <taxon>Endopterygota</taxon>
        <taxon>Diptera</taxon>
        <taxon>Brachycera</taxon>
        <taxon>Muscomorpha</taxon>
        <taxon>Ephydroidea</taxon>
        <taxon>Drosophilidae</taxon>
        <taxon>Drosophila</taxon>
        <taxon>Hawaiian Drosophila</taxon>
    </lineage>
</organism>
<dbReference type="STRING" id="7222.B4JXE1"/>
<dbReference type="PANTHER" id="PTHR12485">
    <property type="entry name" value="NADH-UBIQUINONE OXIDOREDUCTASE SUBUNIT B"/>
    <property type="match status" value="1"/>
</dbReference>
<reference evidence="15 16" key="1">
    <citation type="journal article" date="2007" name="Nature">
        <title>Evolution of genes and genomes on the Drosophila phylogeny.</title>
        <authorList>
            <consortium name="Drosophila 12 Genomes Consortium"/>
            <person name="Clark A.G."/>
            <person name="Eisen M.B."/>
            <person name="Smith D.R."/>
            <person name="Bergman C.M."/>
            <person name="Oliver B."/>
            <person name="Markow T.A."/>
            <person name="Kaufman T.C."/>
            <person name="Kellis M."/>
            <person name="Gelbart W."/>
            <person name="Iyer V.N."/>
            <person name="Pollard D.A."/>
            <person name="Sackton T.B."/>
            <person name="Larracuente A.M."/>
            <person name="Singh N.D."/>
            <person name="Abad J.P."/>
            <person name="Abt D.N."/>
            <person name="Adryan B."/>
            <person name="Aguade M."/>
            <person name="Akashi H."/>
            <person name="Anderson W.W."/>
            <person name="Aquadro C.F."/>
            <person name="Ardell D.H."/>
            <person name="Arguello R."/>
            <person name="Artieri C.G."/>
            <person name="Barbash D.A."/>
            <person name="Barker D."/>
            <person name="Barsanti P."/>
            <person name="Batterham P."/>
            <person name="Batzoglou S."/>
            <person name="Begun D."/>
            <person name="Bhutkar A."/>
            <person name="Blanco E."/>
            <person name="Bosak S.A."/>
            <person name="Bradley R.K."/>
            <person name="Brand A.D."/>
            <person name="Brent M.R."/>
            <person name="Brooks A.N."/>
            <person name="Brown R.H."/>
            <person name="Butlin R.K."/>
            <person name="Caggese C."/>
            <person name="Calvi B.R."/>
            <person name="Bernardo de Carvalho A."/>
            <person name="Caspi A."/>
            <person name="Castrezana S."/>
            <person name="Celniker S.E."/>
            <person name="Chang J.L."/>
            <person name="Chapple C."/>
            <person name="Chatterji S."/>
            <person name="Chinwalla A."/>
            <person name="Civetta A."/>
            <person name="Clifton S.W."/>
            <person name="Comeron J.M."/>
            <person name="Costello J.C."/>
            <person name="Coyne J.A."/>
            <person name="Daub J."/>
            <person name="David R.G."/>
            <person name="Delcher A.L."/>
            <person name="Delehaunty K."/>
            <person name="Do C.B."/>
            <person name="Ebling H."/>
            <person name="Edwards K."/>
            <person name="Eickbush T."/>
            <person name="Evans J.D."/>
            <person name="Filipski A."/>
            <person name="Findeiss S."/>
            <person name="Freyhult E."/>
            <person name="Fulton L."/>
            <person name="Fulton R."/>
            <person name="Garcia A.C."/>
            <person name="Gardiner A."/>
            <person name="Garfield D.A."/>
            <person name="Garvin B.E."/>
            <person name="Gibson G."/>
            <person name="Gilbert D."/>
            <person name="Gnerre S."/>
            <person name="Godfrey J."/>
            <person name="Good R."/>
            <person name="Gotea V."/>
            <person name="Gravely B."/>
            <person name="Greenberg A.J."/>
            <person name="Griffiths-Jones S."/>
            <person name="Gross S."/>
            <person name="Guigo R."/>
            <person name="Gustafson E.A."/>
            <person name="Haerty W."/>
            <person name="Hahn M.W."/>
            <person name="Halligan D.L."/>
            <person name="Halpern A.L."/>
            <person name="Halter G.M."/>
            <person name="Han M.V."/>
            <person name="Heger A."/>
            <person name="Hillier L."/>
            <person name="Hinrichs A.S."/>
            <person name="Holmes I."/>
            <person name="Hoskins R.A."/>
            <person name="Hubisz M.J."/>
            <person name="Hultmark D."/>
            <person name="Huntley M.A."/>
            <person name="Jaffe D.B."/>
            <person name="Jagadeeshan S."/>
            <person name="Jeck W.R."/>
            <person name="Johnson J."/>
            <person name="Jones C.D."/>
            <person name="Jordan W.C."/>
            <person name="Karpen G.H."/>
            <person name="Kataoka E."/>
            <person name="Keightley P.D."/>
            <person name="Kheradpour P."/>
            <person name="Kirkness E.F."/>
            <person name="Koerich L.B."/>
            <person name="Kristiansen K."/>
            <person name="Kudrna D."/>
            <person name="Kulathinal R.J."/>
            <person name="Kumar S."/>
            <person name="Kwok R."/>
            <person name="Lander E."/>
            <person name="Langley C.H."/>
            <person name="Lapoint R."/>
            <person name="Lazzaro B.P."/>
            <person name="Lee S.J."/>
            <person name="Levesque L."/>
            <person name="Li R."/>
            <person name="Lin C.F."/>
            <person name="Lin M.F."/>
            <person name="Lindblad-Toh K."/>
            <person name="Llopart A."/>
            <person name="Long M."/>
            <person name="Low L."/>
            <person name="Lozovsky E."/>
            <person name="Lu J."/>
            <person name="Luo M."/>
            <person name="Machado C.A."/>
            <person name="Makalowski W."/>
            <person name="Marzo M."/>
            <person name="Matsuda M."/>
            <person name="Matzkin L."/>
            <person name="McAllister B."/>
            <person name="McBride C.S."/>
            <person name="McKernan B."/>
            <person name="McKernan K."/>
            <person name="Mendez-Lago M."/>
            <person name="Minx P."/>
            <person name="Mollenhauer M.U."/>
            <person name="Montooth K."/>
            <person name="Mount S.M."/>
            <person name="Mu X."/>
            <person name="Myers E."/>
            <person name="Negre B."/>
            <person name="Newfeld S."/>
            <person name="Nielsen R."/>
            <person name="Noor M.A."/>
            <person name="O'Grady P."/>
            <person name="Pachter L."/>
            <person name="Papaceit M."/>
            <person name="Parisi M.J."/>
            <person name="Parisi M."/>
            <person name="Parts L."/>
            <person name="Pedersen J.S."/>
            <person name="Pesole G."/>
            <person name="Phillippy A.M."/>
            <person name="Ponting C.P."/>
            <person name="Pop M."/>
            <person name="Porcelli D."/>
            <person name="Powell J.R."/>
            <person name="Prohaska S."/>
            <person name="Pruitt K."/>
            <person name="Puig M."/>
            <person name="Quesneville H."/>
            <person name="Ram K.R."/>
            <person name="Rand D."/>
            <person name="Rasmussen M.D."/>
            <person name="Reed L.K."/>
            <person name="Reenan R."/>
            <person name="Reily A."/>
            <person name="Remington K.A."/>
            <person name="Rieger T.T."/>
            <person name="Ritchie M.G."/>
            <person name="Robin C."/>
            <person name="Rogers Y.H."/>
            <person name="Rohde C."/>
            <person name="Rozas J."/>
            <person name="Rubenfield M.J."/>
            <person name="Ruiz A."/>
            <person name="Russo S."/>
            <person name="Salzberg S.L."/>
            <person name="Sanchez-Gracia A."/>
            <person name="Saranga D.J."/>
            <person name="Sato H."/>
            <person name="Schaeffer S.W."/>
            <person name="Schatz M.C."/>
            <person name="Schlenke T."/>
            <person name="Schwartz R."/>
            <person name="Segarra C."/>
            <person name="Singh R.S."/>
            <person name="Sirot L."/>
            <person name="Sirota M."/>
            <person name="Sisneros N.B."/>
            <person name="Smith C.D."/>
            <person name="Smith T.F."/>
            <person name="Spieth J."/>
            <person name="Stage D.E."/>
            <person name="Stark A."/>
            <person name="Stephan W."/>
            <person name="Strausberg R.L."/>
            <person name="Strempel S."/>
            <person name="Sturgill D."/>
            <person name="Sutton G."/>
            <person name="Sutton G.G."/>
            <person name="Tao W."/>
            <person name="Teichmann S."/>
            <person name="Tobari Y.N."/>
            <person name="Tomimura Y."/>
            <person name="Tsolas J.M."/>
            <person name="Valente V.L."/>
            <person name="Venter E."/>
            <person name="Venter J.C."/>
            <person name="Vicario S."/>
            <person name="Vieira F.G."/>
            <person name="Vilella A.J."/>
            <person name="Villasante A."/>
            <person name="Walenz B."/>
            <person name="Wang J."/>
            <person name="Wasserman M."/>
            <person name="Watts T."/>
            <person name="Wilson D."/>
            <person name="Wilson R.K."/>
            <person name="Wing R.A."/>
            <person name="Wolfner M.F."/>
            <person name="Wong A."/>
            <person name="Wong G.K."/>
            <person name="Wu C.I."/>
            <person name="Wu G."/>
            <person name="Yamamoto D."/>
            <person name="Yang H.P."/>
            <person name="Yang S.P."/>
            <person name="Yorke J.A."/>
            <person name="Yoshida K."/>
            <person name="Zdobnov E."/>
            <person name="Zhang P."/>
            <person name="Zhang Y."/>
            <person name="Zimin A.V."/>
            <person name="Baldwin J."/>
            <person name="Abdouelleil A."/>
            <person name="Abdulkadir J."/>
            <person name="Abebe A."/>
            <person name="Abera B."/>
            <person name="Abreu J."/>
            <person name="Acer S.C."/>
            <person name="Aftuck L."/>
            <person name="Alexander A."/>
            <person name="An P."/>
            <person name="Anderson E."/>
            <person name="Anderson S."/>
            <person name="Arachi H."/>
            <person name="Azer M."/>
            <person name="Bachantsang P."/>
            <person name="Barry A."/>
            <person name="Bayul T."/>
            <person name="Berlin A."/>
            <person name="Bessette D."/>
            <person name="Bloom T."/>
            <person name="Blye J."/>
            <person name="Boguslavskiy L."/>
            <person name="Bonnet C."/>
            <person name="Boukhgalter B."/>
            <person name="Bourzgui I."/>
            <person name="Brown A."/>
            <person name="Cahill P."/>
            <person name="Channer S."/>
            <person name="Cheshatsang Y."/>
            <person name="Chuda L."/>
            <person name="Citroen M."/>
            <person name="Collymore A."/>
            <person name="Cooke P."/>
            <person name="Costello M."/>
            <person name="D'Aco K."/>
            <person name="Daza R."/>
            <person name="De Haan G."/>
            <person name="DeGray S."/>
            <person name="DeMaso C."/>
            <person name="Dhargay N."/>
            <person name="Dooley K."/>
            <person name="Dooley E."/>
            <person name="Doricent M."/>
            <person name="Dorje P."/>
            <person name="Dorjee K."/>
            <person name="Dupes A."/>
            <person name="Elong R."/>
            <person name="Falk J."/>
            <person name="Farina A."/>
            <person name="Faro S."/>
            <person name="Ferguson D."/>
            <person name="Fisher S."/>
            <person name="Foley C.D."/>
            <person name="Franke A."/>
            <person name="Friedrich D."/>
            <person name="Gadbois L."/>
            <person name="Gearin G."/>
            <person name="Gearin C.R."/>
            <person name="Giannoukos G."/>
            <person name="Goode T."/>
            <person name="Graham J."/>
            <person name="Grandbois E."/>
            <person name="Grewal S."/>
            <person name="Gyaltsen K."/>
            <person name="Hafez N."/>
            <person name="Hagos B."/>
            <person name="Hall J."/>
            <person name="Henson C."/>
            <person name="Hollinger A."/>
            <person name="Honan T."/>
            <person name="Huard M.D."/>
            <person name="Hughes L."/>
            <person name="Hurhula B."/>
            <person name="Husby M.E."/>
            <person name="Kamat A."/>
            <person name="Kanga B."/>
            <person name="Kashin S."/>
            <person name="Khazanovich D."/>
            <person name="Kisner P."/>
            <person name="Lance K."/>
            <person name="Lara M."/>
            <person name="Lee W."/>
            <person name="Lennon N."/>
            <person name="Letendre F."/>
            <person name="LeVine R."/>
            <person name="Lipovsky A."/>
            <person name="Liu X."/>
            <person name="Liu J."/>
            <person name="Liu S."/>
            <person name="Lokyitsang T."/>
            <person name="Lokyitsang Y."/>
            <person name="Lubonja R."/>
            <person name="Lui A."/>
            <person name="MacDonald P."/>
            <person name="Magnisalis V."/>
            <person name="Maru K."/>
            <person name="Matthews C."/>
            <person name="McCusker W."/>
            <person name="McDonough S."/>
            <person name="Mehta T."/>
            <person name="Meldrim J."/>
            <person name="Meneus L."/>
            <person name="Mihai O."/>
            <person name="Mihalev A."/>
            <person name="Mihova T."/>
            <person name="Mittelman R."/>
            <person name="Mlenga V."/>
            <person name="Montmayeur A."/>
            <person name="Mulrain L."/>
            <person name="Navidi A."/>
            <person name="Naylor J."/>
            <person name="Negash T."/>
            <person name="Nguyen T."/>
            <person name="Nguyen N."/>
            <person name="Nicol R."/>
            <person name="Norbu C."/>
            <person name="Norbu N."/>
            <person name="Novod N."/>
            <person name="O'Neill B."/>
            <person name="Osman S."/>
            <person name="Markiewicz E."/>
            <person name="Oyono O.L."/>
            <person name="Patti C."/>
            <person name="Phunkhang P."/>
            <person name="Pierre F."/>
            <person name="Priest M."/>
            <person name="Raghuraman S."/>
            <person name="Rege F."/>
            <person name="Reyes R."/>
            <person name="Rise C."/>
            <person name="Rogov P."/>
            <person name="Ross K."/>
            <person name="Ryan E."/>
            <person name="Settipalli S."/>
            <person name="Shea T."/>
            <person name="Sherpa N."/>
            <person name="Shi L."/>
            <person name="Shih D."/>
            <person name="Sparrow T."/>
            <person name="Spaulding J."/>
            <person name="Stalker J."/>
            <person name="Stange-Thomann N."/>
            <person name="Stavropoulos S."/>
            <person name="Stone C."/>
            <person name="Strader C."/>
            <person name="Tesfaye S."/>
            <person name="Thomson T."/>
            <person name="Thoulutsang Y."/>
            <person name="Thoulutsang D."/>
            <person name="Topham K."/>
            <person name="Topping I."/>
            <person name="Tsamla T."/>
            <person name="Vassiliev H."/>
            <person name="Vo A."/>
            <person name="Wangchuk T."/>
            <person name="Wangdi T."/>
            <person name="Weiand M."/>
            <person name="Wilkinson J."/>
            <person name="Wilson A."/>
            <person name="Yadav S."/>
            <person name="Young G."/>
            <person name="Yu Q."/>
            <person name="Zembek L."/>
            <person name="Zhong D."/>
            <person name="Zimmer A."/>
            <person name="Zwirko Z."/>
            <person name="Jaffe D.B."/>
            <person name="Alvarez P."/>
            <person name="Brockman W."/>
            <person name="Butler J."/>
            <person name="Chin C."/>
            <person name="Gnerre S."/>
            <person name="Grabherr M."/>
            <person name="Kleber M."/>
            <person name="Mauceli E."/>
            <person name="MacCallum I."/>
        </authorList>
    </citation>
    <scope>NUCLEOTIDE SEQUENCE [LARGE SCALE GENOMIC DNA]</scope>
    <source>
        <strain evidence="16">Tucson 15287-2541.00</strain>
    </source>
</reference>
<evidence type="ECO:0000313" key="15">
    <source>
        <dbReference type="EMBL" id="EDV95417.1"/>
    </source>
</evidence>
<comment type="function">
    <text evidence="1">Accessory subunit of the mitochondrial membrane respiratory chain NADH dehydrogenase (Complex I), that is believed not to be involved in catalysis. Complex I functions in the transfer of electrons from NADH to the respiratory chain. The immediate electron acceptor for the enzyme is believed to be ubiquinone.</text>
</comment>
<evidence type="ECO:0000256" key="9">
    <source>
        <dbReference type="ARBA" id="ARBA00022982"/>
    </source>
</evidence>
<keyword evidence="16" id="KW-1185">Reference proteome</keyword>